<sequence length="242" mass="26772">MADGHGTIDGATVWDRFNGTEPLIDGQQVPDTDIWIQDLTEELDEEVLQHLQEHFLRDAVLCRATRLLEHPDAVQEALAIWRYMLSQRVSLVALTIGEGGKPVIVGCNILSIKRRLDEPIQVRSAPLRVILEATRSAEARADVFARYGVDACLTALGLSVAPRFRGRGVGLRLLRARRPLCRALRLRLTATVFTGAAAQQQAQRAGFEPLAQIRYAEHRDALGRPALAHADGHAFVYMAMPV</sequence>
<dbReference type="Gene3D" id="3.40.630.30">
    <property type="match status" value="1"/>
</dbReference>
<evidence type="ECO:0000313" key="2">
    <source>
        <dbReference type="Proteomes" id="UP001378592"/>
    </source>
</evidence>
<keyword evidence="2" id="KW-1185">Reference proteome</keyword>
<dbReference type="SUPFAM" id="SSF55729">
    <property type="entry name" value="Acyl-CoA N-acyltransferases (Nat)"/>
    <property type="match status" value="1"/>
</dbReference>
<dbReference type="EMBL" id="JAZDUA010000623">
    <property type="protein sequence ID" value="KAK7790460.1"/>
    <property type="molecule type" value="Genomic_DNA"/>
</dbReference>
<gene>
    <name evidence="1" type="ORF">R5R35_003679</name>
</gene>
<accession>A0AAN9YV22</accession>
<comment type="caution">
    <text evidence="1">The sequence shown here is derived from an EMBL/GenBank/DDBJ whole genome shotgun (WGS) entry which is preliminary data.</text>
</comment>
<evidence type="ECO:0000313" key="1">
    <source>
        <dbReference type="EMBL" id="KAK7790460.1"/>
    </source>
</evidence>
<name>A0AAN9YV22_9ORTH</name>
<dbReference type="AlphaFoldDB" id="A0AAN9YV22"/>
<reference evidence="1 2" key="1">
    <citation type="submission" date="2024-03" db="EMBL/GenBank/DDBJ databases">
        <title>The genome assembly and annotation of the cricket Gryllus longicercus Weissman &amp; Gray.</title>
        <authorList>
            <person name="Szrajer S."/>
            <person name="Gray D."/>
            <person name="Ylla G."/>
        </authorList>
    </citation>
    <scope>NUCLEOTIDE SEQUENCE [LARGE SCALE GENOMIC DNA]</scope>
    <source>
        <strain evidence="1">DAG 2021-001</strain>
        <tissue evidence="1">Whole body minus gut</tissue>
    </source>
</reference>
<dbReference type="InterPro" id="IPR016181">
    <property type="entry name" value="Acyl_CoA_acyltransferase"/>
</dbReference>
<proteinExistence type="predicted"/>
<protein>
    <recommendedName>
        <fullName evidence="3">N-acetyltransferase domain-containing protein</fullName>
    </recommendedName>
</protein>
<dbReference type="Proteomes" id="UP001378592">
    <property type="component" value="Unassembled WGS sequence"/>
</dbReference>
<evidence type="ECO:0008006" key="3">
    <source>
        <dbReference type="Google" id="ProtNLM"/>
    </source>
</evidence>
<organism evidence="1 2">
    <name type="scientific">Gryllus longicercus</name>
    <dbReference type="NCBI Taxonomy" id="2509291"/>
    <lineage>
        <taxon>Eukaryota</taxon>
        <taxon>Metazoa</taxon>
        <taxon>Ecdysozoa</taxon>
        <taxon>Arthropoda</taxon>
        <taxon>Hexapoda</taxon>
        <taxon>Insecta</taxon>
        <taxon>Pterygota</taxon>
        <taxon>Neoptera</taxon>
        <taxon>Polyneoptera</taxon>
        <taxon>Orthoptera</taxon>
        <taxon>Ensifera</taxon>
        <taxon>Gryllidea</taxon>
        <taxon>Grylloidea</taxon>
        <taxon>Gryllidae</taxon>
        <taxon>Gryllinae</taxon>
        <taxon>Gryllus</taxon>
    </lineage>
</organism>